<accession>A0AAV6I2P7</accession>
<dbReference type="AlphaFoldDB" id="A0AAV6I2P7"/>
<evidence type="ECO:0000256" key="1">
    <source>
        <dbReference type="SAM" id="SignalP"/>
    </source>
</evidence>
<proteinExistence type="predicted"/>
<keyword evidence="1" id="KW-0732">Signal</keyword>
<feature type="chain" id="PRO_5043417157" evidence="1">
    <location>
        <begin position="17"/>
        <end position="121"/>
    </location>
</feature>
<evidence type="ECO:0000313" key="3">
    <source>
        <dbReference type="Proteomes" id="UP000823749"/>
    </source>
</evidence>
<gene>
    <name evidence="2" type="ORF">RHGRI_033532</name>
</gene>
<comment type="caution">
    <text evidence="2">The sequence shown here is derived from an EMBL/GenBank/DDBJ whole genome shotgun (WGS) entry which is preliminary data.</text>
</comment>
<reference evidence="2" key="1">
    <citation type="submission" date="2020-08" db="EMBL/GenBank/DDBJ databases">
        <title>Plant Genome Project.</title>
        <authorList>
            <person name="Zhang R.-G."/>
        </authorList>
    </citation>
    <scope>NUCLEOTIDE SEQUENCE</scope>
    <source>
        <strain evidence="2">WSP0</strain>
        <tissue evidence="2">Leaf</tissue>
    </source>
</reference>
<evidence type="ECO:0000313" key="2">
    <source>
        <dbReference type="EMBL" id="KAG5521014.1"/>
    </source>
</evidence>
<organism evidence="2 3">
    <name type="scientific">Rhododendron griersonianum</name>
    <dbReference type="NCBI Taxonomy" id="479676"/>
    <lineage>
        <taxon>Eukaryota</taxon>
        <taxon>Viridiplantae</taxon>
        <taxon>Streptophyta</taxon>
        <taxon>Embryophyta</taxon>
        <taxon>Tracheophyta</taxon>
        <taxon>Spermatophyta</taxon>
        <taxon>Magnoliopsida</taxon>
        <taxon>eudicotyledons</taxon>
        <taxon>Gunneridae</taxon>
        <taxon>Pentapetalae</taxon>
        <taxon>asterids</taxon>
        <taxon>Ericales</taxon>
        <taxon>Ericaceae</taxon>
        <taxon>Ericoideae</taxon>
        <taxon>Rhodoreae</taxon>
        <taxon>Rhododendron</taxon>
    </lineage>
</organism>
<sequence>MIRMIWVSLMLDPMKAYLLVIPHLARHIARVFNKRTLVVEESVHVAFDKTDHISSKYFPSIDNLDDEMPREISVRNEIHVEIAPNLVSASADNANGVAIELENGVSSTAAEHVNELISITP</sequence>
<name>A0AAV6I2P7_9ERIC</name>
<dbReference type="EMBL" id="JACTNZ010000012">
    <property type="protein sequence ID" value="KAG5521014.1"/>
    <property type="molecule type" value="Genomic_DNA"/>
</dbReference>
<keyword evidence="3" id="KW-1185">Reference proteome</keyword>
<feature type="signal peptide" evidence="1">
    <location>
        <begin position="1"/>
        <end position="16"/>
    </location>
</feature>
<dbReference type="Proteomes" id="UP000823749">
    <property type="component" value="Chromosome 12"/>
</dbReference>
<protein>
    <submittedName>
        <fullName evidence="2">Uncharacterized protein</fullName>
    </submittedName>
</protein>